<protein>
    <submittedName>
        <fullName evidence="2">Uncharacterized protein</fullName>
    </submittedName>
</protein>
<evidence type="ECO:0000256" key="1">
    <source>
        <dbReference type="SAM" id="MobiDB-lite"/>
    </source>
</evidence>
<keyword evidence="3" id="KW-1185">Reference proteome</keyword>
<reference evidence="3" key="1">
    <citation type="submission" date="2013-09" db="EMBL/GenBank/DDBJ databases">
        <title>Corchorus olitorius genome sequencing.</title>
        <authorList>
            <person name="Alam M."/>
            <person name="Haque M.S."/>
            <person name="Islam M.S."/>
            <person name="Emdad E.M."/>
            <person name="Islam M.M."/>
            <person name="Ahmed B."/>
            <person name="Halim A."/>
            <person name="Hossen Q.M.M."/>
            <person name="Hossain M.Z."/>
            <person name="Ahmed R."/>
            <person name="Khan M.M."/>
            <person name="Islam R."/>
            <person name="Rashid M.M."/>
            <person name="Khan S.A."/>
            <person name="Rahman M.S."/>
            <person name="Alam M."/>
            <person name="Yahiya A.S."/>
            <person name="Khan M.S."/>
            <person name="Azam M.S."/>
            <person name="Haque T."/>
            <person name="Lashkar M.Z.H."/>
            <person name="Akhand A.I."/>
            <person name="Morshed G."/>
            <person name="Roy S."/>
            <person name="Uddin K.S."/>
            <person name="Rabeya T."/>
            <person name="Hossain A.S."/>
            <person name="Chowdhury A."/>
            <person name="Snigdha A.R."/>
            <person name="Mortoza M.S."/>
            <person name="Matin S.A."/>
            <person name="Hoque S.M.E."/>
            <person name="Islam M.K."/>
            <person name="Roy D.K."/>
            <person name="Haider R."/>
            <person name="Moosa M.M."/>
            <person name="Elias S.M."/>
            <person name="Hasan A.M."/>
            <person name="Jahan S."/>
            <person name="Shafiuddin M."/>
            <person name="Mahmood N."/>
            <person name="Shommy N.S."/>
        </authorList>
    </citation>
    <scope>NUCLEOTIDE SEQUENCE [LARGE SCALE GENOMIC DNA]</scope>
    <source>
        <strain evidence="3">cv. O-4</strain>
    </source>
</reference>
<dbReference type="Proteomes" id="UP000187203">
    <property type="component" value="Unassembled WGS sequence"/>
</dbReference>
<proteinExistence type="predicted"/>
<name>A0A1R3L251_9ROSI</name>
<evidence type="ECO:0000313" key="3">
    <source>
        <dbReference type="Proteomes" id="UP000187203"/>
    </source>
</evidence>
<accession>A0A1R3L251</accession>
<sequence length="74" mass="8719">MYPPRVEAPKQSRQKEESQAIPERTEPLLTKRKMRALMTTCSRQSYFIRLTDEDRRGGFNSKRINCVECYLAAH</sequence>
<organism evidence="2 3">
    <name type="scientific">Corchorus olitorius</name>
    <dbReference type="NCBI Taxonomy" id="93759"/>
    <lineage>
        <taxon>Eukaryota</taxon>
        <taxon>Viridiplantae</taxon>
        <taxon>Streptophyta</taxon>
        <taxon>Embryophyta</taxon>
        <taxon>Tracheophyta</taxon>
        <taxon>Spermatophyta</taxon>
        <taxon>Magnoliopsida</taxon>
        <taxon>eudicotyledons</taxon>
        <taxon>Gunneridae</taxon>
        <taxon>Pentapetalae</taxon>
        <taxon>rosids</taxon>
        <taxon>malvids</taxon>
        <taxon>Malvales</taxon>
        <taxon>Malvaceae</taxon>
        <taxon>Grewioideae</taxon>
        <taxon>Apeibeae</taxon>
        <taxon>Corchorus</taxon>
    </lineage>
</organism>
<dbReference type="EMBL" id="AWUE01004352">
    <property type="protein sequence ID" value="OMP13411.1"/>
    <property type="molecule type" value="Genomic_DNA"/>
</dbReference>
<comment type="caution">
    <text evidence="2">The sequence shown here is derived from an EMBL/GenBank/DDBJ whole genome shotgun (WGS) entry which is preliminary data.</text>
</comment>
<evidence type="ECO:0000313" key="2">
    <source>
        <dbReference type="EMBL" id="OMP13411.1"/>
    </source>
</evidence>
<feature type="compositionally biased region" description="Basic and acidic residues" evidence="1">
    <location>
        <begin position="7"/>
        <end position="26"/>
    </location>
</feature>
<gene>
    <name evidence="2" type="ORF">COLO4_01732</name>
</gene>
<dbReference type="AlphaFoldDB" id="A0A1R3L251"/>
<feature type="region of interest" description="Disordered" evidence="1">
    <location>
        <begin position="1"/>
        <end position="29"/>
    </location>
</feature>